<feature type="region of interest" description="Disordered" evidence="1">
    <location>
        <begin position="304"/>
        <end position="359"/>
    </location>
</feature>
<name>A0A6A6D2S1_ZASCE</name>
<keyword evidence="4" id="KW-1185">Reference proteome</keyword>
<sequence length="394" mass="44268">MATPQLSARSSGRVEISPMDLTKTWRESTCLFMVPKDHLTDTDAFKAVDQLREMTKNPEQRVPKIRPHTHSRRPTAPHDIFPFVKLPAEIRVKIYHYTLPRRLIQRLRCFTTPALSRVCQQLRRETLPVFFYVNTFVAEVKSSFIGCSGSSYRNRKPCYVENDERRFHSLGLLSIAGDVNPLSWERYARTAIFRNIDFVLMNPSDSCTGEPKHEKAVLSLRSGLTISLHVRLGKARSALECYYLHELLKRGRKVIFDNTFKAGILGLSFKHLRDVAAAFRLEQGPRLAVLPTTAHPKKAARNTAAEHTQHIPDIAGIKTQSIAASPSTEPYPRTSKPANTPAMTAHDQSTMDKFRTSGEGGVLKSIAKSSSTLDATVESEFDFPDAESYFAPAP</sequence>
<evidence type="ECO:0000313" key="4">
    <source>
        <dbReference type="Proteomes" id="UP000799537"/>
    </source>
</evidence>
<organism evidence="3 4">
    <name type="scientific">Zasmidium cellare ATCC 36951</name>
    <dbReference type="NCBI Taxonomy" id="1080233"/>
    <lineage>
        <taxon>Eukaryota</taxon>
        <taxon>Fungi</taxon>
        <taxon>Dikarya</taxon>
        <taxon>Ascomycota</taxon>
        <taxon>Pezizomycotina</taxon>
        <taxon>Dothideomycetes</taxon>
        <taxon>Dothideomycetidae</taxon>
        <taxon>Mycosphaerellales</taxon>
        <taxon>Mycosphaerellaceae</taxon>
        <taxon>Zasmidium</taxon>
    </lineage>
</organism>
<dbReference type="Pfam" id="PF20150">
    <property type="entry name" value="2EXR"/>
    <property type="match status" value="1"/>
</dbReference>
<dbReference type="InterPro" id="IPR045518">
    <property type="entry name" value="2EXR"/>
</dbReference>
<feature type="compositionally biased region" description="Polar residues" evidence="1">
    <location>
        <begin position="318"/>
        <end position="328"/>
    </location>
</feature>
<dbReference type="EMBL" id="ML993579">
    <property type="protein sequence ID" value="KAF2173717.1"/>
    <property type="molecule type" value="Genomic_DNA"/>
</dbReference>
<proteinExistence type="predicted"/>
<evidence type="ECO:0000259" key="2">
    <source>
        <dbReference type="Pfam" id="PF20150"/>
    </source>
</evidence>
<reference evidence="3" key="1">
    <citation type="journal article" date="2020" name="Stud. Mycol.">
        <title>101 Dothideomycetes genomes: a test case for predicting lifestyles and emergence of pathogens.</title>
        <authorList>
            <person name="Haridas S."/>
            <person name="Albert R."/>
            <person name="Binder M."/>
            <person name="Bloem J."/>
            <person name="Labutti K."/>
            <person name="Salamov A."/>
            <person name="Andreopoulos B."/>
            <person name="Baker S."/>
            <person name="Barry K."/>
            <person name="Bills G."/>
            <person name="Bluhm B."/>
            <person name="Cannon C."/>
            <person name="Castanera R."/>
            <person name="Culley D."/>
            <person name="Daum C."/>
            <person name="Ezra D."/>
            <person name="Gonzalez J."/>
            <person name="Henrissat B."/>
            <person name="Kuo A."/>
            <person name="Liang C."/>
            <person name="Lipzen A."/>
            <person name="Lutzoni F."/>
            <person name="Magnuson J."/>
            <person name="Mondo S."/>
            <person name="Nolan M."/>
            <person name="Ohm R."/>
            <person name="Pangilinan J."/>
            <person name="Park H.-J."/>
            <person name="Ramirez L."/>
            <person name="Alfaro M."/>
            <person name="Sun H."/>
            <person name="Tritt A."/>
            <person name="Yoshinaga Y."/>
            <person name="Zwiers L.-H."/>
            <person name="Turgeon B."/>
            <person name="Goodwin S."/>
            <person name="Spatafora J."/>
            <person name="Crous P."/>
            <person name="Grigoriev I."/>
        </authorList>
    </citation>
    <scope>NUCLEOTIDE SEQUENCE</scope>
    <source>
        <strain evidence="3">ATCC 36951</strain>
    </source>
</reference>
<dbReference type="OrthoDB" id="3650883at2759"/>
<feature type="domain" description="2EXR" evidence="2">
    <location>
        <begin position="82"/>
        <end position="136"/>
    </location>
</feature>
<dbReference type="PANTHER" id="PTHR42085">
    <property type="entry name" value="F-BOX DOMAIN-CONTAINING PROTEIN"/>
    <property type="match status" value="1"/>
</dbReference>
<evidence type="ECO:0000313" key="3">
    <source>
        <dbReference type="EMBL" id="KAF2173717.1"/>
    </source>
</evidence>
<feature type="compositionally biased region" description="Polar residues" evidence="1">
    <location>
        <begin position="336"/>
        <end position="348"/>
    </location>
</feature>
<dbReference type="PANTHER" id="PTHR42085:SF2">
    <property type="entry name" value="F-BOX DOMAIN-CONTAINING PROTEIN"/>
    <property type="match status" value="1"/>
</dbReference>
<dbReference type="RefSeq" id="XP_033674606.1">
    <property type="nucleotide sequence ID" value="XM_033803441.1"/>
</dbReference>
<dbReference type="InterPro" id="IPR038883">
    <property type="entry name" value="AN11006-like"/>
</dbReference>
<dbReference type="GeneID" id="54556713"/>
<dbReference type="AlphaFoldDB" id="A0A6A6D2S1"/>
<protein>
    <recommendedName>
        <fullName evidence="2">2EXR domain-containing protein</fullName>
    </recommendedName>
</protein>
<dbReference type="Proteomes" id="UP000799537">
    <property type="component" value="Unassembled WGS sequence"/>
</dbReference>
<gene>
    <name evidence="3" type="ORF">M409DRAFT_15991</name>
</gene>
<accession>A0A6A6D2S1</accession>
<evidence type="ECO:0000256" key="1">
    <source>
        <dbReference type="SAM" id="MobiDB-lite"/>
    </source>
</evidence>